<evidence type="ECO:0000313" key="3">
    <source>
        <dbReference type="Proteomes" id="UP001362999"/>
    </source>
</evidence>
<dbReference type="InterPro" id="IPR001245">
    <property type="entry name" value="Ser-Thr/Tyr_kinase_cat_dom"/>
</dbReference>
<dbReference type="GO" id="GO:0004674">
    <property type="term" value="F:protein serine/threonine kinase activity"/>
    <property type="evidence" value="ECO:0007669"/>
    <property type="project" value="TreeGrafter"/>
</dbReference>
<dbReference type="SUPFAM" id="SSF56112">
    <property type="entry name" value="Protein kinase-like (PK-like)"/>
    <property type="match status" value="1"/>
</dbReference>
<dbReference type="Gene3D" id="1.10.510.10">
    <property type="entry name" value="Transferase(Phosphotransferase) domain 1"/>
    <property type="match status" value="1"/>
</dbReference>
<organism evidence="2 3">
    <name type="scientific">Favolaschia claudopus</name>
    <dbReference type="NCBI Taxonomy" id="2862362"/>
    <lineage>
        <taxon>Eukaryota</taxon>
        <taxon>Fungi</taxon>
        <taxon>Dikarya</taxon>
        <taxon>Basidiomycota</taxon>
        <taxon>Agaricomycotina</taxon>
        <taxon>Agaricomycetes</taxon>
        <taxon>Agaricomycetidae</taxon>
        <taxon>Agaricales</taxon>
        <taxon>Marasmiineae</taxon>
        <taxon>Mycenaceae</taxon>
        <taxon>Favolaschia</taxon>
    </lineage>
</organism>
<dbReference type="AlphaFoldDB" id="A0AAV9Z6A5"/>
<keyword evidence="2" id="KW-0418">Kinase</keyword>
<gene>
    <name evidence="2" type="ORF">R3P38DRAFT_643285</name>
</gene>
<accession>A0AAV9Z6A5</accession>
<dbReference type="InterPro" id="IPR008266">
    <property type="entry name" value="Tyr_kinase_AS"/>
</dbReference>
<evidence type="ECO:0000259" key="1">
    <source>
        <dbReference type="PROSITE" id="PS50011"/>
    </source>
</evidence>
<comment type="caution">
    <text evidence="2">The sequence shown here is derived from an EMBL/GenBank/DDBJ whole genome shotgun (WGS) entry which is preliminary data.</text>
</comment>
<dbReference type="InterPro" id="IPR000719">
    <property type="entry name" value="Prot_kinase_dom"/>
</dbReference>
<dbReference type="Pfam" id="PF07714">
    <property type="entry name" value="PK_Tyr_Ser-Thr"/>
    <property type="match status" value="1"/>
</dbReference>
<sequence length="446" mass="48596">MAGPVAGAVPRYRIQRRKSIFKKLFNPSSTSKAIQRASHLPTAANVGRGKDSSMLEAENGLAIANIVSLISRGLLIEQEASPGETSTNDREITSLLTLIVQSAVARQVVLHINLQEAQVVLEVMHVAMTHSRLSDAADNTKLRKLMLKLSATHDVLPSSLFIAGIQDRHEHPVSAGGFGDVYKGVYNGKSVAMKRIRMFTGKASVSQKSKFCHEALLWQTLDRHPSIVPFLGVDKHTFPLAYCMISPWMEHGTVLKYLTGSGRSQVILTQLLLQIAEGIEYLHSVSIIHGDIRGTNILIAPASTLDSATSSAGFQACLTDFGLATVVIGEGESNAGMTSSSNRAGSLRWFAPELLSPQAFDCENFARTTATDIYAFACVCVEMHTLAPPFAKIQDPTVIIEVINGRRPDRPVGMSDGIWEITSKGWASKLRERLTIQDIVRRLRGI</sequence>
<keyword evidence="3" id="KW-1185">Reference proteome</keyword>
<dbReference type="Proteomes" id="UP001362999">
    <property type="component" value="Unassembled WGS sequence"/>
</dbReference>
<proteinExistence type="predicted"/>
<reference evidence="2 3" key="1">
    <citation type="journal article" date="2024" name="J Genomics">
        <title>Draft genome sequencing and assembly of Favolaschia claudopus CIRM-BRFM 2984 isolated from oak limbs.</title>
        <authorList>
            <person name="Navarro D."/>
            <person name="Drula E."/>
            <person name="Chaduli D."/>
            <person name="Cazenave R."/>
            <person name="Ahrendt S."/>
            <person name="Wang J."/>
            <person name="Lipzen A."/>
            <person name="Daum C."/>
            <person name="Barry K."/>
            <person name="Grigoriev I.V."/>
            <person name="Favel A."/>
            <person name="Rosso M.N."/>
            <person name="Martin F."/>
        </authorList>
    </citation>
    <scope>NUCLEOTIDE SEQUENCE [LARGE SCALE GENOMIC DNA]</scope>
    <source>
        <strain evidence="2 3">CIRM-BRFM 2984</strain>
    </source>
</reference>
<dbReference type="PANTHER" id="PTHR44329">
    <property type="entry name" value="SERINE/THREONINE-PROTEIN KINASE TNNI3K-RELATED"/>
    <property type="match status" value="1"/>
</dbReference>
<feature type="domain" description="Protein kinase" evidence="1">
    <location>
        <begin position="167"/>
        <end position="446"/>
    </location>
</feature>
<protein>
    <submittedName>
        <fullName evidence="2">Kinase-like protein</fullName>
    </submittedName>
</protein>
<keyword evidence="2" id="KW-0808">Transferase</keyword>
<dbReference type="InterPro" id="IPR011009">
    <property type="entry name" value="Kinase-like_dom_sf"/>
</dbReference>
<dbReference type="EMBL" id="JAWWNJ010000198">
    <property type="protein sequence ID" value="KAK6971952.1"/>
    <property type="molecule type" value="Genomic_DNA"/>
</dbReference>
<dbReference type="PROSITE" id="PS50011">
    <property type="entry name" value="PROTEIN_KINASE_DOM"/>
    <property type="match status" value="1"/>
</dbReference>
<dbReference type="GO" id="GO:0005524">
    <property type="term" value="F:ATP binding"/>
    <property type="evidence" value="ECO:0007669"/>
    <property type="project" value="InterPro"/>
</dbReference>
<name>A0AAV9Z6A5_9AGAR</name>
<dbReference type="PROSITE" id="PS00109">
    <property type="entry name" value="PROTEIN_KINASE_TYR"/>
    <property type="match status" value="1"/>
</dbReference>
<evidence type="ECO:0000313" key="2">
    <source>
        <dbReference type="EMBL" id="KAK6971952.1"/>
    </source>
</evidence>
<dbReference type="PANTHER" id="PTHR44329:SF214">
    <property type="entry name" value="PROTEIN KINASE DOMAIN-CONTAINING PROTEIN"/>
    <property type="match status" value="1"/>
</dbReference>
<dbReference type="InterPro" id="IPR051681">
    <property type="entry name" value="Ser/Thr_Kinases-Pseudokinases"/>
</dbReference>